<name>A0A7Y2PKP9_9THEO</name>
<gene>
    <name evidence="1" type="ORF">HKI81_04050</name>
</gene>
<sequence length="229" mass="26269">MQLSASQIIYKALYNQNPTISGGICRLCGGPLLGNYRPYHELSWIKWTNESFNKNNTSIYVCEACQLNRDFRNTDSLKIGKGFIATEQSILFFEDKKDALKALYSLPEPPFVLSFITTPSRSPLTFYLPVSYSKQMVNALVAFNRGRIFSIPPVKKGGKWRKIKPVADEIYSITFDVNEVYKIIDFFNSCSEEEIALPEIRDLCLFDPLWGLCAWLTDKDKRLYSTILK</sequence>
<comment type="caution">
    <text evidence="1">The sequence shown here is derived from an EMBL/GenBank/DDBJ whole genome shotgun (WGS) entry which is preliminary data.</text>
</comment>
<proteinExistence type="predicted"/>
<evidence type="ECO:0000313" key="2">
    <source>
        <dbReference type="Proteomes" id="UP000529861"/>
    </source>
</evidence>
<dbReference type="RefSeq" id="WP_170270608.1">
    <property type="nucleotide sequence ID" value="NZ_JABEQB010000008.1"/>
</dbReference>
<dbReference type="AlphaFoldDB" id="A0A7Y2PKP9"/>
<protein>
    <submittedName>
        <fullName evidence="1">Uncharacterized protein</fullName>
    </submittedName>
</protein>
<accession>A0A7Y2PKP9</accession>
<dbReference type="Proteomes" id="UP000529861">
    <property type="component" value="Unassembled WGS sequence"/>
</dbReference>
<organism evidence="1 2">
    <name type="scientific">Caldanaerobacter subterraneus</name>
    <dbReference type="NCBI Taxonomy" id="911092"/>
    <lineage>
        <taxon>Bacteria</taxon>
        <taxon>Bacillati</taxon>
        <taxon>Bacillota</taxon>
        <taxon>Clostridia</taxon>
        <taxon>Thermoanaerobacterales</taxon>
        <taxon>Thermoanaerobacteraceae</taxon>
        <taxon>Caldanaerobacter</taxon>
    </lineage>
</organism>
<dbReference type="EMBL" id="JABEQB010000008">
    <property type="protein sequence ID" value="NNG66411.1"/>
    <property type="molecule type" value="Genomic_DNA"/>
</dbReference>
<evidence type="ECO:0000313" key="1">
    <source>
        <dbReference type="EMBL" id="NNG66411.1"/>
    </source>
</evidence>
<reference evidence="1 2" key="1">
    <citation type="submission" date="2020-04" db="EMBL/GenBank/DDBJ databases">
        <title>Draft genome sequence of Caldanaerobacter sunterraneus. strain 1523vc isolated from Griffin hot spring, Kamchatka, Russia.</title>
        <authorList>
            <person name="Toshchakov S.V."/>
            <person name="Podosokorskaya O.A."/>
            <person name="Kublanov I.V."/>
            <person name="Korzhenkov A."/>
            <person name="Patrushev M.V."/>
        </authorList>
    </citation>
    <scope>NUCLEOTIDE SEQUENCE [LARGE SCALE GENOMIC DNA]</scope>
    <source>
        <strain evidence="1 2">1523vc</strain>
    </source>
</reference>